<dbReference type="Gene3D" id="3.20.20.60">
    <property type="entry name" value="Phosphoenolpyruvate-binding domains"/>
    <property type="match status" value="1"/>
</dbReference>
<organism evidence="1 2">
    <name type="scientific">Saccharomonospora xinjiangensis XJ-54</name>
    <dbReference type="NCBI Taxonomy" id="882086"/>
    <lineage>
        <taxon>Bacteria</taxon>
        <taxon>Bacillati</taxon>
        <taxon>Actinomycetota</taxon>
        <taxon>Actinomycetes</taxon>
        <taxon>Pseudonocardiales</taxon>
        <taxon>Pseudonocardiaceae</taxon>
        <taxon>Saccharomonospora</taxon>
    </lineage>
</organism>
<name>I0V482_9PSEU</name>
<dbReference type="InterPro" id="IPR015813">
    <property type="entry name" value="Pyrv/PenolPyrv_kinase-like_dom"/>
</dbReference>
<dbReference type="HOGENOM" id="CLU_027389_2_3_11"/>
<reference evidence="1 2" key="1">
    <citation type="submission" date="2012-01" db="EMBL/GenBank/DDBJ databases">
        <title>Improved High-Quality Draft sequence of Saccharomonospora xinjiangensis XJ-54.</title>
        <authorList>
            <consortium name="US DOE Joint Genome Institute"/>
            <person name="Lucas S."/>
            <person name="Han J."/>
            <person name="Lapidus A."/>
            <person name="Cheng J.-F."/>
            <person name="Goodwin L."/>
            <person name="Pitluck S."/>
            <person name="Peters L."/>
            <person name="Mikhailova N."/>
            <person name="Teshima H."/>
            <person name="Detter J.C."/>
            <person name="Han C."/>
            <person name="Tapia R."/>
            <person name="Land M."/>
            <person name="Hauser L."/>
            <person name="Kyrpides N."/>
            <person name="Ivanova N."/>
            <person name="Pagani I."/>
            <person name="Brambilla E.-M."/>
            <person name="Klenk H.-P."/>
            <person name="Woyke T."/>
        </authorList>
    </citation>
    <scope>NUCLEOTIDE SEQUENCE [LARGE SCALE GENOMIC DNA]</scope>
    <source>
        <strain evidence="1 2">XJ-54</strain>
    </source>
</reference>
<dbReference type="AlphaFoldDB" id="I0V482"/>
<proteinExistence type="predicted"/>
<gene>
    <name evidence="1" type="ORF">SacxiDRAFT_2716</name>
</gene>
<dbReference type="eggNOG" id="COG2513">
    <property type="taxonomic scope" value="Bacteria"/>
</dbReference>
<sequence length="243" mass="25332">MSGEFHALHHGGNPLLLPNVWDVGTAEALVEAGFRAVATTSFGIASSVGVPDGVGRTRDHVVAFVRRLAPLPCLLTVDVEGGFSDDPGEVADLAVSLADLGVVGINLEDGAGPGRLVDAGLHAAKVAEVRARVPRLFVNARVDTYWVDAERTISATLARAERYRDAGADGIFVPGRLTAPEIADLVNGIGVPLNVLWYPGSHGVAELAALGVKRISTGSQLYRAARRAAVDLARELADGFLSG</sequence>
<dbReference type="PANTHER" id="PTHR42905:SF16">
    <property type="entry name" value="CARBOXYPHOSPHONOENOLPYRUVATE PHOSPHONOMUTASE-LIKE PROTEIN (AFU_ORTHOLOGUE AFUA_5G07230)"/>
    <property type="match status" value="1"/>
</dbReference>
<protein>
    <submittedName>
        <fullName evidence="1">PEP phosphonomutase-like enzyme</fullName>
    </submittedName>
</protein>
<dbReference type="InterPro" id="IPR039556">
    <property type="entry name" value="ICL/PEPM"/>
</dbReference>
<dbReference type="OrthoDB" id="9780430at2"/>
<accession>I0V482</accession>
<evidence type="ECO:0000313" key="2">
    <source>
        <dbReference type="Proteomes" id="UP000004691"/>
    </source>
</evidence>
<dbReference type="EMBL" id="JH636049">
    <property type="protein sequence ID" value="EID54935.1"/>
    <property type="molecule type" value="Genomic_DNA"/>
</dbReference>
<keyword evidence="2" id="KW-1185">Reference proteome</keyword>
<dbReference type="STRING" id="882086.SacxiDRAFT_2716"/>
<dbReference type="RefSeq" id="WP_006239081.1">
    <property type="nucleotide sequence ID" value="NZ_JH636049.1"/>
</dbReference>
<dbReference type="Pfam" id="PF13714">
    <property type="entry name" value="PEP_mutase"/>
    <property type="match status" value="1"/>
</dbReference>
<dbReference type="InterPro" id="IPR040442">
    <property type="entry name" value="Pyrv_kinase-like_dom_sf"/>
</dbReference>
<dbReference type="PANTHER" id="PTHR42905">
    <property type="entry name" value="PHOSPHOENOLPYRUVATE CARBOXYLASE"/>
    <property type="match status" value="1"/>
</dbReference>
<dbReference type="GO" id="GO:0003824">
    <property type="term" value="F:catalytic activity"/>
    <property type="evidence" value="ECO:0007669"/>
    <property type="project" value="InterPro"/>
</dbReference>
<evidence type="ECO:0000313" key="1">
    <source>
        <dbReference type="EMBL" id="EID54935.1"/>
    </source>
</evidence>
<dbReference type="Proteomes" id="UP000004691">
    <property type="component" value="Unassembled WGS sequence"/>
</dbReference>
<dbReference type="CDD" id="cd00377">
    <property type="entry name" value="ICL_PEPM"/>
    <property type="match status" value="1"/>
</dbReference>
<dbReference type="SUPFAM" id="SSF51621">
    <property type="entry name" value="Phosphoenolpyruvate/pyruvate domain"/>
    <property type="match status" value="1"/>
</dbReference>